<comment type="caution">
    <text evidence="1">The sequence shown here is derived from an EMBL/GenBank/DDBJ whole genome shotgun (WGS) entry which is preliminary data.</text>
</comment>
<dbReference type="Proteomes" id="UP001499990">
    <property type="component" value="Unassembled WGS sequence"/>
</dbReference>
<name>A0ABP6SL00_9ACTN</name>
<evidence type="ECO:0000313" key="2">
    <source>
        <dbReference type="Proteomes" id="UP001499990"/>
    </source>
</evidence>
<organism evidence="1 2">
    <name type="scientific">Streptomyces sannanensis</name>
    <dbReference type="NCBI Taxonomy" id="285536"/>
    <lineage>
        <taxon>Bacteria</taxon>
        <taxon>Bacillati</taxon>
        <taxon>Actinomycetota</taxon>
        <taxon>Actinomycetes</taxon>
        <taxon>Kitasatosporales</taxon>
        <taxon>Streptomycetaceae</taxon>
        <taxon>Streptomyces</taxon>
    </lineage>
</organism>
<keyword evidence="2" id="KW-1185">Reference proteome</keyword>
<sequence length="58" mass="6553">MDTVLYSAELVLEDGEYKLVVKNHIQDTVQVAYVAKKAVEKLPMFLSMLHAKQLSGCR</sequence>
<reference evidence="2" key="1">
    <citation type="journal article" date="2019" name="Int. J. Syst. Evol. Microbiol.">
        <title>The Global Catalogue of Microorganisms (GCM) 10K type strain sequencing project: providing services to taxonomists for standard genome sequencing and annotation.</title>
        <authorList>
            <consortium name="The Broad Institute Genomics Platform"/>
            <consortium name="The Broad Institute Genome Sequencing Center for Infectious Disease"/>
            <person name="Wu L."/>
            <person name="Ma J."/>
        </authorList>
    </citation>
    <scope>NUCLEOTIDE SEQUENCE [LARGE SCALE GENOMIC DNA]</scope>
    <source>
        <strain evidence="2">JCM 9651</strain>
    </source>
</reference>
<evidence type="ECO:0000313" key="1">
    <source>
        <dbReference type="EMBL" id="GAA3379190.1"/>
    </source>
</evidence>
<proteinExistence type="predicted"/>
<dbReference type="EMBL" id="BAAAYL010000001">
    <property type="protein sequence ID" value="GAA3379190.1"/>
    <property type="molecule type" value="Genomic_DNA"/>
</dbReference>
<accession>A0ABP6SL00</accession>
<protein>
    <submittedName>
        <fullName evidence="1">Uncharacterized protein</fullName>
    </submittedName>
</protein>
<gene>
    <name evidence="1" type="ORF">GCM10020367_61760</name>
</gene>
<dbReference type="RefSeq" id="WP_345043772.1">
    <property type="nucleotide sequence ID" value="NZ_BAAAYL010000001.1"/>
</dbReference>